<evidence type="ECO:0000256" key="2">
    <source>
        <dbReference type="SAM" id="MobiDB-lite"/>
    </source>
</evidence>
<reference evidence="3 4" key="1">
    <citation type="submission" date="2024-10" db="EMBL/GenBank/DDBJ databases">
        <title>Updated reference genomes for cyclostephanoid diatoms.</title>
        <authorList>
            <person name="Roberts W.R."/>
            <person name="Alverson A.J."/>
        </authorList>
    </citation>
    <scope>NUCLEOTIDE SEQUENCE [LARGE SCALE GENOMIC DNA]</scope>
    <source>
        <strain evidence="3 4">AJA232-27</strain>
    </source>
</reference>
<sequence length="799" mass="86763">MVIISLSSDSDSDDVDECGGNGSCGDDEPYEYRLPTAAAGPVLSGAKTTSAAASGGGGDYRGESNGGMDNSNTDFNTASIDEYLDNKCLSMLLDKSFLLEDDSMGAADAAQTICHENSTSVGVAAFAQSTQPLQYPQSHSQLSSQLNGMIMQELHLRQTSQQHCTTQQIYPDQQQQQQQQIIMMMMLQQQQQKQHLQLNLQLLNQQRLHQDQLKQQLLQQQLLFQQQQYSVLTAMHNHKNVQADQDQKPPGQPTQVCSDSDHRSIPSPIHSCAIHQQEQPESPTQTIMLHNAPTTSHIGMHSAIAASATATTTVTAAAGSANEACCNRSGVVSISSLFAKEQIKGAASIRLRDDDVIMAPQHDVIPIKRRCHNNISGGGGVDDGNSVCDAKRSIVQSVQLSQQDSTDDDSRRRHVHCPQQDMGVDKEAVVVSATKDTSKCNEKFGSNFRYVQVVGGGALKRPRSSSNTNEDDCRSVNSSSISSIGAASAWSSSSVALPCPQSIASSTSPLQDYLDNLLSSRGYRPKTLGAISLGYRPSPPTPLQLASFGYAVCSTTTKAALRPTKIKDFEGGAARLSALLRAGLSPNPTNKFGESPFFVACKHGSYSLVEAYVNAGAEVKVADGFGRTPLHYAAWADPPCMKAVRLLLDKRKKGCDAGLDDDKDGIDNARLLYVSDAHGKTPLDFVGTNHHGMWIEFLESVKDEYWPVQERDGSRSGQCNVGGVGVEYYPSSRWKSKRGVDNVGNSSTLERNNDIPDPKDALPLELAQKVANGHMMPQEARRLLRELQQQQQQQLQQQR</sequence>
<feature type="region of interest" description="Disordered" evidence="2">
    <location>
        <begin position="45"/>
        <end position="69"/>
    </location>
</feature>
<dbReference type="SUPFAM" id="SSF48403">
    <property type="entry name" value="Ankyrin repeat"/>
    <property type="match status" value="1"/>
</dbReference>
<dbReference type="PANTHER" id="PTHR14596">
    <property type="entry name" value="ZINC FINGER PROTEIN"/>
    <property type="match status" value="1"/>
</dbReference>
<dbReference type="EMBL" id="JALLBG020000247">
    <property type="protein sequence ID" value="KAL3757929.1"/>
    <property type="molecule type" value="Genomic_DNA"/>
</dbReference>
<dbReference type="Proteomes" id="UP001530293">
    <property type="component" value="Unassembled WGS sequence"/>
</dbReference>
<keyword evidence="4" id="KW-1185">Reference proteome</keyword>
<evidence type="ECO:0000256" key="1">
    <source>
        <dbReference type="PROSITE-ProRule" id="PRU00023"/>
    </source>
</evidence>
<feature type="region of interest" description="Disordered" evidence="2">
    <location>
        <begin position="241"/>
        <end position="264"/>
    </location>
</feature>
<dbReference type="Gene3D" id="1.25.40.20">
    <property type="entry name" value="Ankyrin repeat-containing domain"/>
    <property type="match status" value="1"/>
</dbReference>
<dbReference type="AlphaFoldDB" id="A0ABD3M1L8"/>
<name>A0ABD3M1L8_9STRA</name>
<dbReference type="SMART" id="SM00248">
    <property type="entry name" value="ANK"/>
    <property type="match status" value="2"/>
</dbReference>
<feature type="region of interest" description="Disordered" evidence="2">
    <location>
        <begin position="737"/>
        <end position="760"/>
    </location>
</feature>
<evidence type="ECO:0000313" key="4">
    <source>
        <dbReference type="Proteomes" id="UP001530293"/>
    </source>
</evidence>
<dbReference type="PROSITE" id="PS50088">
    <property type="entry name" value="ANK_REPEAT"/>
    <property type="match status" value="1"/>
</dbReference>
<keyword evidence="1" id="KW-0040">ANK repeat</keyword>
<evidence type="ECO:0000313" key="3">
    <source>
        <dbReference type="EMBL" id="KAL3757929.1"/>
    </source>
</evidence>
<gene>
    <name evidence="3" type="ORF">ACHAWU_002849</name>
</gene>
<proteinExistence type="predicted"/>
<feature type="region of interest" description="Disordered" evidence="2">
    <location>
        <begin position="1"/>
        <end position="31"/>
    </location>
</feature>
<dbReference type="PANTHER" id="PTHR14596:SF72">
    <property type="entry name" value="ZINC FINGER PROTEIN MSN2-RELATED"/>
    <property type="match status" value="1"/>
</dbReference>
<protein>
    <submittedName>
        <fullName evidence="3">Uncharacterized protein</fullName>
    </submittedName>
</protein>
<dbReference type="Pfam" id="PF12796">
    <property type="entry name" value="Ank_2"/>
    <property type="match status" value="1"/>
</dbReference>
<feature type="repeat" description="ANK" evidence="1">
    <location>
        <begin position="592"/>
        <end position="624"/>
    </location>
</feature>
<feature type="compositionally biased region" description="Basic and acidic residues" evidence="2">
    <location>
        <begin position="751"/>
        <end position="760"/>
    </location>
</feature>
<dbReference type="InterPro" id="IPR002110">
    <property type="entry name" value="Ankyrin_rpt"/>
</dbReference>
<organism evidence="3 4">
    <name type="scientific">Discostella pseudostelligera</name>
    <dbReference type="NCBI Taxonomy" id="259834"/>
    <lineage>
        <taxon>Eukaryota</taxon>
        <taxon>Sar</taxon>
        <taxon>Stramenopiles</taxon>
        <taxon>Ochrophyta</taxon>
        <taxon>Bacillariophyta</taxon>
        <taxon>Coscinodiscophyceae</taxon>
        <taxon>Thalassiosirophycidae</taxon>
        <taxon>Stephanodiscales</taxon>
        <taxon>Stephanodiscaceae</taxon>
        <taxon>Discostella</taxon>
    </lineage>
</organism>
<comment type="caution">
    <text evidence="3">The sequence shown here is derived from an EMBL/GenBank/DDBJ whole genome shotgun (WGS) entry which is preliminary data.</text>
</comment>
<dbReference type="InterPro" id="IPR036770">
    <property type="entry name" value="Ankyrin_rpt-contain_sf"/>
</dbReference>
<accession>A0ABD3M1L8</accession>